<dbReference type="EMBL" id="FNRS01000001">
    <property type="protein sequence ID" value="SEC05840.1"/>
    <property type="molecule type" value="Genomic_DNA"/>
</dbReference>
<proteinExistence type="inferred from homology"/>
<dbReference type="STRING" id="47884.SAMN04490203_1712"/>
<keyword evidence="6" id="KW-1185">Reference proteome</keyword>
<evidence type="ECO:0000313" key="4">
    <source>
        <dbReference type="EMBL" id="SEC05840.1"/>
    </source>
</evidence>
<reference evidence="3 5" key="1">
    <citation type="submission" date="2015-02" db="EMBL/GenBank/DDBJ databases">
        <title>Pseudomonas helleri sp. nov. and Pseudomonas weihenstephanensis sp. nov., isolated from raw cows milk.</title>
        <authorList>
            <person name="von Neubeck M."/>
            <person name="Huptas C."/>
            <person name="Wenning M."/>
            <person name="Scherer S."/>
        </authorList>
    </citation>
    <scope>NUCLEOTIDE SEQUENCE [LARGE SCALE GENOMIC DNA]</scope>
    <source>
        <strain evidence="3 5">DSM 21104</strain>
    </source>
</reference>
<dbReference type="PATRIC" id="fig|47884.3.peg.3762"/>
<evidence type="ECO:0000313" key="5">
    <source>
        <dbReference type="Proteomes" id="UP000036395"/>
    </source>
</evidence>
<dbReference type="EMBL" id="JYLA01000006">
    <property type="protein sequence ID" value="KMM84048.1"/>
    <property type="molecule type" value="Genomic_DNA"/>
</dbReference>
<reference evidence="4 6" key="2">
    <citation type="submission" date="2016-10" db="EMBL/GenBank/DDBJ databases">
        <authorList>
            <person name="Varghese N."/>
            <person name="Submissions S."/>
        </authorList>
    </citation>
    <scope>NUCLEOTIDE SEQUENCE [LARGE SCALE GENOMIC DNA]</scope>
    <source>
        <strain evidence="4 6">BS3652</strain>
    </source>
</reference>
<accession>A0A0J6GNW1</accession>
<protein>
    <submittedName>
        <fullName evidence="4">ABC-type amino acid transport substrate-binding protein</fullName>
    </submittedName>
    <submittedName>
        <fullName evidence="3">Amino acid ABC transporter substrate-binding protein</fullName>
    </submittedName>
</protein>
<name>A0A0J6GNW1_PSETA</name>
<evidence type="ECO:0000313" key="6">
    <source>
        <dbReference type="Proteomes" id="UP000183155"/>
    </source>
</evidence>
<feature type="signal peptide" evidence="2">
    <location>
        <begin position="1"/>
        <end position="21"/>
    </location>
</feature>
<evidence type="ECO:0000313" key="3">
    <source>
        <dbReference type="EMBL" id="KMM84048.1"/>
    </source>
</evidence>
<dbReference type="Proteomes" id="UP000036395">
    <property type="component" value="Unassembled WGS sequence"/>
</dbReference>
<dbReference type="Gene3D" id="3.40.190.10">
    <property type="entry name" value="Periplasmic binding protein-like II"/>
    <property type="match status" value="2"/>
</dbReference>
<dbReference type="PANTHER" id="PTHR35936:SF25">
    <property type="entry name" value="ABC TRANSPORTER SUBSTRATE-BINDING PROTEIN"/>
    <property type="match status" value="1"/>
</dbReference>
<feature type="chain" id="PRO_5005272612" evidence="2">
    <location>
        <begin position="22"/>
        <end position="265"/>
    </location>
</feature>
<dbReference type="Proteomes" id="UP000183155">
    <property type="component" value="Unassembled WGS sequence"/>
</dbReference>
<dbReference type="PANTHER" id="PTHR35936">
    <property type="entry name" value="MEMBRANE-BOUND LYTIC MUREIN TRANSGLYCOSYLASE F"/>
    <property type="match status" value="1"/>
</dbReference>
<comment type="caution">
    <text evidence="3">The sequence shown here is derived from an EMBL/GenBank/DDBJ whole genome shotgun (WGS) entry which is preliminary data.</text>
</comment>
<comment type="similarity">
    <text evidence="1">Belongs to the bacterial solute-binding protein 3 family.</text>
</comment>
<evidence type="ECO:0000256" key="1">
    <source>
        <dbReference type="ARBA" id="ARBA00010333"/>
    </source>
</evidence>
<gene>
    <name evidence="4" type="ORF">SAMN04490203_1712</name>
    <name evidence="3" type="ORF">TU78_16415</name>
</gene>
<keyword evidence="2" id="KW-0732">Signal</keyword>
<dbReference type="SUPFAM" id="SSF53850">
    <property type="entry name" value="Periplasmic binding protein-like II"/>
    <property type="match status" value="1"/>
</dbReference>
<dbReference type="RefSeq" id="WP_048382592.1">
    <property type="nucleotide sequence ID" value="NZ_FNRS01000001.1"/>
</dbReference>
<organism evidence="3 5">
    <name type="scientific">Pseudomonas taetrolens</name>
    <dbReference type="NCBI Taxonomy" id="47884"/>
    <lineage>
        <taxon>Bacteria</taxon>
        <taxon>Pseudomonadati</taxon>
        <taxon>Pseudomonadota</taxon>
        <taxon>Gammaproteobacteria</taxon>
        <taxon>Pseudomonadales</taxon>
        <taxon>Pseudomonadaceae</taxon>
        <taxon>Pseudomonas</taxon>
    </lineage>
</organism>
<sequence length="265" mass="30242">MRMVHCMLLSLGASWLTPVQAVSEVRVGAAHFPPYTIRPERGADSGLLPQLLEALNRQQSDYRFVLVPTSIARRFRDFEHGRVDIVMFENPAWGWQGIVYNPVDMGLVDAEVFIARRLPGRRQSYFEDLTHKRLALFNGYHYAFAGFNPSPGYLIDTFNATLTYSHESNMLMVLRDRADIALITRSNLADMFRRHPQVRHKVMVSRRIDQIYHHYALLRPQSPIQAPQFAQLLQALRENGQLDTIFDPYNIAVESGVPAHVAGAP</sequence>
<dbReference type="OrthoDB" id="8747607at2"/>
<dbReference type="AlphaFoldDB" id="A0A0J6GNW1"/>
<evidence type="ECO:0000256" key="2">
    <source>
        <dbReference type="SAM" id="SignalP"/>
    </source>
</evidence>